<keyword evidence="1" id="KW-0812">Transmembrane</keyword>
<keyword evidence="1" id="KW-0472">Membrane</keyword>
<dbReference type="EMBL" id="BMPD01000005">
    <property type="protein sequence ID" value="GGK75351.1"/>
    <property type="molecule type" value="Genomic_DNA"/>
</dbReference>
<comment type="caution">
    <text evidence="2">The sequence shown here is derived from an EMBL/GenBank/DDBJ whole genome shotgun (WGS) entry which is preliminary data.</text>
</comment>
<sequence length="135" mass="14587">MTSAHRLIAFHFAIGFGMLLLLHDEVMTTLGTASLVNWAVIAIAGLAAIGILYLSERQRFPEPVYSAWSALPEREITILGLFGVVMLGAVGLGLLYSSTIPWFYDVGVGAYVSLIGYRIVYGLVFPVPEAALGRI</sequence>
<feature type="transmembrane region" description="Helical" evidence="1">
    <location>
        <begin position="35"/>
        <end position="55"/>
    </location>
</feature>
<dbReference type="RefSeq" id="WP_188979153.1">
    <property type="nucleotide sequence ID" value="NZ_BMPD01000005.1"/>
</dbReference>
<proteinExistence type="predicted"/>
<dbReference type="Proteomes" id="UP000614221">
    <property type="component" value="Unassembled WGS sequence"/>
</dbReference>
<feature type="transmembrane region" description="Helical" evidence="1">
    <location>
        <begin position="76"/>
        <end position="96"/>
    </location>
</feature>
<evidence type="ECO:0000313" key="2">
    <source>
        <dbReference type="EMBL" id="GGK75351.1"/>
    </source>
</evidence>
<reference evidence="2" key="2">
    <citation type="submission" date="2020-09" db="EMBL/GenBank/DDBJ databases">
        <authorList>
            <person name="Sun Q."/>
            <person name="Ohkuma M."/>
        </authorList>
    </citation>
    <scope>NUCLEOTIDE SEQUENCE</scope>
    <source>
        <strain evidence="2">JCM 19018</strain>
    </source>
</reference>
<keyword evidence="1" id="KW-1133">Transmembrane helix</keyword>
<reference evidence="2" key="1">
    <citation type="journal article" date="2014" name="Int. J. Syst. Evol. Microbiol.">
        <title>Complete genome sequence of Corynebacterium casei LMG S-19264T (=DSM 44701T), isolated from a smear-ripened cheese.</title>
        <authorList>
            <consortium name="US DOE Joint Genome Institute (JGI-PGF)"/>
            <person name="Walter F."/>
            <person name="Albersmeier A."/>
            <person name="Kalinowski J."/>
            <person name="Ruckert C."/>
        </authorList>
    </citation>
    <scope>NUCLEOTIDE SEQUENCE</scope>
    <source>
        <strain evidence="2">JCM 19018</strain>
    </source>
</reference>
<dbReference type="OrthoDB" id="222032at2157"/>
<evidence type="ECO:0000256" key="1">
    <source>
        <dbReference type="SAM" id="Phobius"/>
    </source>
</evidence>
<accession>A0A830ETN7</accession>
<name>A0A830ETN7_9EURY</name>
<protein>
    <submittedName>
        <fullName evidence="2">Uncharacterized protein</fullName>
    </submittedName>
</protein>
<gene>
    <name evidence="2" type="ORF">GCM10009067_29560</name>
</gene>
<feature type="transmembrane region" description="Helical" evidence="1">
    <location>
        <begin position="102"/>
        <end position="125"/>
    </location>
</feature>
<evidence type="ECO:0000313" key="3">
    <source>
        <dbReference type="Proteomes" id="UP000614221"/>
    </source>
</evidence>
<feature type="transmembrane region" description="Helical" evidence="1">
    <location>
        <begin position="7"/>
        <end position="23"/>
    </location>
</feature>
<organism evidence="2 3">
    <name type="scientific">Haloarcula sebkhae</name>
    <dbReference type="NCBI Taxonomy" id="932660"/>
    <lineage>
        <taxon>Archaea</taxon>
        <taxon>Methanobacteriati</taxon>
        <taxon>Methanobacteriota</taxon>
        <taxon>Stenosarchaea group</taxon>
        <taxon>Halobacteria</taxon>
        <taxon>Halobacteriales</taxon>
        <taxon>Haloarculaceae</taxon>
        <taxon>Haloarcula</taxon>
    </lineage>
</organism>
<dbReference type="AlphaFoldDB" id="A0A830ETN7"/>